<reference evidence="10 12" key="2">
    <citation type="submission" date="2016-11" db="EMBL/GenBank/DDBJ databases">
        <title>Genome sequencing of Amycolatopsis regifaucium.</title>
        <authorList>
            <person name="Mayilraj S."/>
            <person name="Kaur N."/>
        </authorList>
    </citation>
    <scope>NUCLEOTIDE SEQUENCE [LARGE SCALE GENOMIC DNA]</scope>
    <source>
        <strain evidence="10 12">GY080</strain>
    </source>
</reference>
<dbReference type="InterPro" id="IPR007630">
    <property type="entry name" value="RNA_pol_sigma70_r4"/>
</dbReference>
<keyword evidence="3" id="KW-0731">Sigma factor</keyword>
<accession>A0A154MWR6</accession>
<evidence type="ECO:0000313" key="10">
    <source>
        <dbReference type="EMBL" id="OKA07813.1"/>
    </source>
</evidence>
<dbReference type="Gene3D" id="1.10.10.10">
    <property type="entry name" value="Winged helix-like DNA-binding domain superfamily/Winged helix DNA-binding domain"/>
    <property type="match status" value="1"/>
</dbReference>
<keyword evidence="5" id="KW-0804">Transcription</keyword>
<feature type="region of interest" description="Disordered" evidence="6">
    <location>
        <begin position="71"/>
        <end position="93"/>
    </location>
</feature>
<keyword evidence="12" id="KW-1185">Reference proteome</keyword>
<evidence type="ECO:0000256" key="3">
    <source>
        <dbReference type="ARBA" id="ARBA00023082"/>
    </source>
</evidence>
<evidence type="ECO:0000313" key="9">
    <source>
        <dbReference type="EMBL" id="KZB88742.1"/>
    </source>
</evidence>
<dbReference type="PANTHER" id="PTHR43133">
    <property type="entry name" value="RNA POLYMERASE ECF-TYPE SIGMA FACTO"/>
    <property type="match status" value="1"/>
</dbReference>
<dbReference type="PANTHER" id="PTHR43133:SF58">
    <property type="entry name" value="ECF RNA POLYMERASE SIGMA FACTOR SIGD"/>
    <property type="match status" value="1"/>
</dbReference>
<evidence type="ECO:0000259" key="8">
    <source>
        <dbReference type="Pfam" id="PF04545"/>
    </source>
</evidence>
<comment type="similarity">
    <text evidence="1">Belongs to the sigma-70 factor family. ECF subfamily.</text>
</comment>
<dbReference type="AlphaFoldDB" id="A0A154MWR6"/>
<dbReference type="InterPro" id="IPR013325">
    <property type="entry name" value="RNA_pol_sigma_r2"/>
</dbReference>
<dbReference type="InterPro" id="IPR036388">
    <property type="entry name" value="WH-like_DNA-bd_sf"/>
</dbReference>
<evidence type="ECO:0000313" key="12">
    <source>
        <dbReference type="Proteomes" id="UP000186883"/>
    </source>
</evidence>
<dbReference type="Proteomes" id="UP000076321">
    <property type="component" value="Unassembled WGS sequence"/>
</dbReference>
<dbReference type="SUPFAM" id="SSF88946">
    <property type="entry name" value="Sigma2 domain of RNA polymerase sigma factors"/>
    <property type="match status" value="1"/>
</dbReference>
<name>A0A154MWR6_9PSEU</name>
<dbReference type="GO" id="GO:0003677">
    <property type="term" value="F:DNA binding"/>
    <property type="evidence" value="ECO:0007669"/>
    <property type="project" value="UniProtKB-KW"/>
</dbReference>
<sequence length="164" mass="17798">MGIVQPVVVSYCRSRMDGIDTRVIGAEDVAQETCLAVLTALPTARATGRSFLTTVLGIASRKVAAAFRWRAGDRSEPTADLPDRPTPEPNEPERQALAADGHDRLTHLMGTLPGLQREIIRLRVTVGMSAPETGAVLRVSAGQVRVAQHRALRKLRKIVGEDDR</sequence>
<dbReference type="GO" id="GO:0006352">
    <property type="term" value="P:DNA-templated transcription initiation"/>
    <property type="evidence" value="ECO:0007669"/>
    <property type="project" value="InterPro"/>
</dbReference>
<dbReference type="NCBIfam" id="TIGR02937">
    <property type="entry name" value="sigma70-ECF"/>
    <property type="match status" value="1"/>
</dbReference>
<dbReference type="Pfam" id="PF04545">
    <property type="entry name" value="Sigma70_r4"/>
    <property type="match status" value="1"/>
</dbReference>
<proteinExistence type="inferred from homology"/>
<feature type="domain" description="RNA polymerase sigma-70 region 4" evidence="8">
    <location>
        <begin position="108"/>
        <end position="157"/>
    </location>
</feature>
<dbReference type="Proteomes" id="UP000186883">
    <property type="component" value="Unassembled WGS sequence"/>
</dbReference>
<evidence type="ECO:0000313" key="11">
    <source>
        <dbReference type="Proteomes" id="UP000076321"/>
    </source>
</evidence>
<feature type="domain" description="RNA polymerase sigma-70 region 2" evidence="7">
    <location>
        <begin position="5"/>
        <end position="68"/>
    </location>
</feature>
<dbReference type="SUPFAM" id="SSF88659">
    <property type="entry name" value="Sigma3 and sigma4 domains of RNA polymerase sigma factors"/>
    <property type="match status" value="1"/>
</dbReference>
<evidence type="ECO:0000256" key="2">
    <source>
        <dbReference type="ARBA" id="ARBA00023015"/>
    </source>
</evidence>
<reference evidence="9 11" key="1">
    <citation type="submission" date="2015-12" db="EMBL/GenBank/DDBJ databases">
        <title>Amycolatopsis regifaucium genome sequencing and assembly.</title>
        <authorList>
            <person name="Mayilraj S."/>
        </authorList>
    </citation>
    <scope>NUCLEOTIDE SEQUENCE [LARGE SCALE GENOMIC DNA]</scope>
    <source>
        <strain evidence="9 11">GY080</strain>
    </source>
</reference>
<dbReference type="EMBL" id="LQCI01000001">
    <property type="protein sequence ID" value="KZB88742.1"/>
    <property type="molecule type" value="Genomic_DNA"/>
</dbReference>
<evidence type="ECO:0000256" key="1">
    <source>
        <dbReference type="ARBA" id="ARBA00010641"/>
    </source>
</evidence>
<dbReference type="CDD" id="cd06171">
    <property type="entry name" value="Sigma70_r4"/>
    <property type="match status" value="1"/>
</dbReference>
<keyword evidence="2" id="KW-0805">Transcription regulation</keyword>
<evidence type="ECO:0000256" key="4">
    <source>
        <dbReference type="ARBA" id="ARBA00023125"/>
    </source>
</evidence>
<dbReference type="GO" id="GO:0016987">
    <property type="term" value="F:sigma factor activity"/>
    <property type="evidence" value="ECO:0007669"/>
    <property type="project" value="UniProtKB-KW"/>
</dbReference>
<dbReference type="InterPro" id="IPR007627">
    <property type="entry name" value="RNA_pol_sigma70_r2"/>
</dbReference>
<dbReference type="Pfam" id="PF04542">
    <property type="entry name" value="Sigma70_r2"/>
    <property type="match status" value="1"/>
</dbReference>
<dbReference type="EMBL" id="LOBU02000013">
    <property type="protein sequence ID" value="OKA07813.1"/>
    <property type="molecule type" value="Genomic_DNA"/>
</dbReference>
<dbReference type="OrthoDB" id="5501064at2"/>
<dbReference type="InterPro" id="IPR013324">
    <property type="entry name" value="RNA_pol_sigma_r3/r4-like"/>
</dbReference>
<dbReference type="InterPro" id="IPR039425">
    <property type="entry name" value="RNA_pol_sigma-70-like"/>
</dbReference>
<protein>
    <submittedName>
        <fullName evidence="9">RNA polymerase subunit sigma-70</fullName>
    </submittedName>
</protein>
<evidence type="ECO:0000256" key="6">
    <source>
        <dbReference type="SAM" id="MobiDB-lite"/>
    </source>
</evidence>
<evidence type="ECO:0000256" key="5">
    <source>
        <dbReference type="ARBA" id="ARBA00023163"/>
    </source>
</evidence>
<evidence type="ECO:0000259" key="7">
    <source>
        <dbReference type="Pfam" id="PF04542"/>
    </source>
</evidence>
<gene>
    <name evidence="10" type="ORF">ATP06_0215440</name>
    <name evidence="9" type="ORF">AVL48_00350</name>
</gene>
<comment type="caution">
    <text evidence="9">The sequence shown here is derived from an EMBL/GenBank/DDBJ whole genome shotgun (WGS) entry which is preliminary data.</text>
</comment>
<keyword evidence="4" id="KW-0238">DNA-binding</keyword>
<organism evidence="9 11">
    <name type="scientific">Amycolatopsis regifaucium</name>
    <dbReference type="NCBI Taxonomy" id="546365"/>
    <lineage>
        <taxon>Bacteria</taxon>
        <taxon>Bacillati</taxon>
        <taxon>Actinomycetota</taxon>
        <taxon>Actinomycetes</taxon>
        <taxon>Pseudonocardiales</taxon>
        <taxon>Pseudonocardiaceae</taxon>
        <taxon>Amycolatopsis</taxon>
    </lineage>
</organism>
<dbReference type="Gene3D" id="1.10.1740.10">
    <property type="match status" value="1"/>
</dbReference>
<dbReference type="InterPro" id="IPR014284">
    <property type="entry name" value="RNA_pol_sigma-70_dom"/>
</dbReference>